<comment type="caution">
    <text evidence="1">The sequence shown here is derived from an EMBL/GenBank/DDBJ whole genome shotgun (WGS) entry which is preliminary data.</text>
</comment>
<organism evidence="1 2">
    <name type="scientific">Catharanthus roseus</name>
    <name type="common">Madagascar periwinkle</name>
    <name type="synonym">Vinca rosea</name>
    <dbReference type="NCBI Taxonomy" id="4058"/>
    <lineage>
        <taxon>Eukaryota</taxon>
        <taxon>Viridiplantae</taxon>
        <taxon>Streptophyta</taxon>
        <taxon>Embryophyta</taxon>
        <taxon>Tracheophyta</taxon>
        <taxon>Spermatophyta</taxon>
        <taxon>Magnoliopsida</taxon>
        <taxon>eudicotyledons</taxon>
        <taxon>Gunneridae</taxon>
        <taxon>Pentapetalae</taxon>
        <taxon>asterids</taxon>
        <taxon>lamiids</taxon>
        <taxon>Gentianales</taxon>
        <taxon>Apocynaceae</taxon>
        <taxon>Rauvolfioideae</taxon>
        <taxon>Vinceae</taxon>
        <taxon>Catharanthinae</taxon>
        <taxon>Catharanthus</taxon>
    </lineage>
</organism>
<sequence length="126" mass="14370">MAIHLQGTGMMDCNTNNEYKLLNIQKLTVTLIKFGFKLFFSSKCQASPQQLSEGKLDQHGRNQGIFQRKRYAITDVLTLELYNRLRDPLRRESICSMLVTINQRLLCCVLTGNSGNCLRDLIGTQI</sequence>
<proteinExistence type="predicted"/>
<keyword evidence="2" id="KW-1185">Reference proteome</keyword>
<evidence type="ECO:0000313" key="1">
    <source>
        <dbReference type="EMBL" id="KAI5649520.1"/>
    </source>
</evidence>
<dbReference type="Proteomes" id="UP001060085">
    <property type="component" value="Linkage Group LG08"/>
</dbReference>
<dbReference type="EMBL" id="CM044708">
    <property type="protein sequence ID" value="KAI5649520.1"/>
    <property type="molecule type" value="Genomic_DNA"/>
</dbReference>
<accession>A0ACB9ZPJ4</accession>
<gene>
    <name evidence="1" type="ORF">M9H77_35525</name>
</gene>
<protein>
    <submittedName>
        <fullName evidence="1">Uncharacterized protein</fullName>
    </submittedName>
</protein>
<reference evidence="2" key="1">
    <citation type="journal article" date="2023" name="Nat. Plants">
        <title>Single-cell RNA sequencing provides a high-resolution roadmap for understanding the multicellular compartmentation of specialized metabolism.</title>
        <authorList>
            <person name="Sun S."/>
            <person name="Shen X."/>
            <person name="Li Y."/>
            <person name="Li Y."/>
            <person name="Wang S."/>
            <person name="Li R."/>
            <person name="Zhang H."/>
            <person name="Shen G."/>
            <person name="Guo B."/>
            <person name="Wei J."/>
            <person name="Xu J."/>
            <person name="St-Pierre B."/>
            <person name="Chen S."/>
            <person name="Sun C."/>
        </authorList>
    </citation>
    <scope>NUCLEOTIDE SEQUENCE [LARGE SCALE GENOMIC DNA]</scope>
</reference>
<name>A0ACB9ZPJ4_CATRO</name>
<evidence type="ECO:0000313" key="2">
    <source>
        <dbReference type="Proteomes" id="UP001060085"/>
    </source>
</evidence>